<dbReference type="OrthoDB" id="9805604at2"/>
<dbReference type="EMBL" id="QWDC01000001">
    <property type="protein sequence ID" value="RFZ94969.1"/>
    <property type="molecule type" value="Genomic_DNA"/>
</dbReference>
<dbReference type="CDD" id="cd01630">
    <property type="entry name" value="HAD_KDO-like"/>
    <property type="match status" value="1"/>
</dbReference>
<keyword evidence="4 7" id="KW-0479">Metal-binding</keyword>
<dbReference type="InterPro" id="IPR023214">
    <property type="entry name" value="HAD_sf"/>
</dbReference>
<dbReference type="AlphaFoldDB" id="A0A372NZ74"/>
<reference evidence="8 9" key="1">
    <citation type="submission" date="2018-08" db="EMBL/GenBank/DDBJ databases">
        <title>Mucilaginibacter sp. MYSH2.</title>
        <authorList>
            <person name="Seo T."/>
        </authorList>
    </citation>
    <scope>NUCLEOTIDE SEQUENCE [LARGE SCALE GENOMIC DNA]</scope>
    <source>
        <strain evidence="8 9">MYSH2</strain>
    </source>
</reference>
<dbReference type="NCBIfam" id="TIGR01670">
    <property type="entry name" value="KdsC-phosphatas"/>
    <property type="match status" value="1"/>
</dbReference>
<keyword evidence="6 7" id="KW-0460">Magnesium</keyword>
<dbReference type="Proteomes" id="UP000264217">
    <property type="component" value="Unassembled WGS sequence"/>
</dbReference>
<dbReference type="SFLD" id="SFLDS00003">
    <property type="entry name" value="Haloacid_Dehalogenase"/>
    <property type="match status" value="1"/>
</dbReference>
<feature type="binding site" evidence="7">
    <location>
        <position position="19"/>
    </location>
    <ligand>
        <name>substrate</name>
    </ligand>
</feature>
<evidence type="ECO:0000256" key="7">
    <source>
        <dbReference type="PIRSR" id="PIRSR006118-2"/>
    </source>
</evidence>
<dbReference type="SFLD" id="SFLDG01136">
    <property type="entry name" value="C1.6:_Phosphoserine_Phosphatas"/>
    <property type="match status" value="1"/>
</dbReference>
<comment type="caution">
    <text evidence="8">The sequence shown here is derived from an EMBL/GenBank/DDBJ whole genome shotgun (WGS) entry which is preliminary data.</text>
</comment>
<proteinExistence type="inferred from homology"/>
<dbReference type="SFLD" id="SFLDG01138">
    <property type="entry name" value="C1.6.2:_Deoxy-d-mannose-octulo"/>
    <property type="match status" value="1"/>
</dbReference>
<keyword evidence="5 8" id="KW-0378">Hydrolase</keyword>
<evidence type="ECO:0000256" key="4">
    <source>
        <dbReference type="ARBA" id="ARBA00022723"/>
    </source>
</evidence>
<evidence type="ECO:0000313" key="9">
    <source>
        <dbReference type="Proteomes" id="UP000264217"/>
    </source>
</evidence>
<dbReference type="InterPro" id="IPR050793">
    <property type="entry name" value="CMP-NeuNAc_synthase"/>
</dbReference>
<dbReference type="PANTHER" id="PTHR21485">
    <property type="entry name" value="HAD SUPERFAMILY MEMBERS CMAS AND KDSC"/>
    <property type="match status" value="1"/>
</dbReference>
<name>A0A372NZ74_9SPHI</name>
<dbReference type="InterPro" id="IPR010023">
    <property type="entry name" value="KdsC_fam"/>
</dbReference>
<organism evidence="8 9">
    <name type="scientific">Mucilaginibacter conchicola</name>
    <dbReference type="NCBI Taxonomy" id="2303333"/>
    <lineage>
        <taxon>Bacteria</taxon>
        <taxon>Pseudomonadati</taxon>
        <taxon>Bacteroidota</taxon>
        <taxon>Sphingobacteriia</taxon>
        <taxon>Sphingobacteriales</taxon>
        <taxon>Sphingobacteriaceae</taxon>
        <taxon>Mucilaginibacter</taxon>
    </lineage>
</organism>
<dbReference type="PANTHER" id="PTHR21485:SF3">
    <property type="entry name" value="N-ACYLNEURAMINATE CYTIDYLYLTRANSFERASE"/>
    <property type="match status" value="1"/>
</dbReference>
<keyword evidence="9" id="KW-1185">Reference proteome</keyword>
<dbReference type="GO" id="GO:0016788">
    <property type="term" value="F:hydrolase activity, acting on ester bonds"/>
    <property type="evidence" value="ECO:0007669"/>
    <property type="project" value="InterPro"/>
</dbReference>
<dbReference type="SUPFAM" id="SSF56784">
    <property type="entry name" value="HAD-like"/>
    <property type="match status" value="1"/>
</dbReference>
<dbReference type="FunFam" id="3.40.50.1000:FF:000029">
    <property type="entry name" value="3-deoxy-D-manno-octulosonate 8-phosphate phosphatase KdsC"/>
    <property type="match status" value="1"/>
</dbReference>
<feature type="binding site" evidence="7">
    <location>
        <position position="17"/>
    </location>
    <ligand>
        <name>Mg(2+)</name>
        <dbReference type="ChEBI" id="CHEBI:18420"/>
    </ligand>
</feature>
<dbReference type="GO" id="GO:0046872">
    <property type="term" value="F:metal ion binding"/>
    <property type="evidence" value="ECO:0007669"/>
    <property type="project" value="UniProtKB-KW"/>
</dbReference>
<evidence type="ECO:0000256" key="2">
    <source>
        <dbReference type="ARBA" id="ARBA00005893"/>
    </source>
</evidence>
<evidence type="ECO:0000256" key="5">
    <source>
        <dbReference type="ARBA" id="ARBA00022801"/>
    </source>
</evidence>
<evidence type="ECO:0000256" key="1">
    <source>
        <dbReference type="ARBA" id="ARBA00001946"/>
    </source>
</evidence>
<dbReference type="InterPro" id="IPR036412">
    <property type="entry name" value="HAD-like_sf"/>
</dbReference>
<dbReference type="RefSeq" id="WP_117390528.1">
    <property type="nucleotide sequence ID" value="NZ_QWDC01000001.1"/>
</dbReference>
<comment type="cofactor">
    <cofactor evidence="1 7">
        <name>Mg(2+)</name>
        <dbReference type="ChEBI" id="CHEBI:18420"/>
    </cofactor>
</comment>
<evidence type="ECO:0000256" key="6">
    <source>
        <dbReference type="ARBA" id="ARBA00022842"/>
    </source>
</evidence>
<accession>A0A372NZ74</accession>
<evidence type="ECO:0000256" key="3">
    <source>
        <dbReference type="ARBA" id="ARBA00011881"/>
    </source>
</evidence>
<comment type="similarity">
    <text evidence="2">Belongs to the KdsC family.</text>
</comment>
<evidence type="ECO:0000313" key="8">
    <source>
        <dbReference type="EMBL" id="RFZ94969.1"/>
    </source>
</evidence>
<gene>
    <name evidence="8" type="ORF">D0C36_05430</name>
</gene>
<protein>
    <submittedName>
        <fullName evidence="8">HAD-IIIA family hydrolase</fullName>
    </submittedName>
</protein>
<dbReference type="GO" id="GO:0008781">
    <property type="term" value="F:N-acylneuraminate cytidylyltransferase activity"/>
    <property type="evidence" value="ECO:0007669"/>
    <property type="project" value="TreeGrafter"/>
</dbReference>
<sequence>MESFLTKLNDITTFIFDVDGVLTDGSVFVTETGVQSRAFNIKDGYALQLAVKSGYNVAAISGSRSKSALFRLNSLGIKDVYLGTHTKVDRFKLYTQEKGIHPSRVLYMADDIPDLETMKMVGLPVCPADAAEEIKAICSYVSPIPGGRGCVREVIEKVMKVQGTWMNEKAYSW</sequence>
<dbReference type="PIRSF" id="PIRSF006118">
    <property type="entry name" value="KDO8-P_Ptase"/>
    <property type="match status" value="1"/>
</dbReference>
<dbReference type="Gene3D" id="3.40.50.1000">
    <property type="entry name" value="HAD superfamily/HAD-like"/>
    <property type="match status" value="1"/>
</dbReference>
<comment type="subunit">
    <text evidence="3">Homotetramer.</text>
</comment>
<feature type="binding site" evidence="7">
    <location>
        <position position="110"/>
    </location>
    <ligand>
        <name>Mg(2+)</name>
        <dbReference type="ChEBI" id="CHEBI:18420"/>
    </ligand>
</feature>